<name>A0A9Q3BT48_9BASI</name>
<feature type="compositionally biased region" description="Polar residues" evidence="1">
    <location>
        <begin position="501"/>
        <end position="510"/>
    </location>
</feature>
<feature type="compositionally biased region" description="Basic and acidic residues" evidence="1">
    <location>
        <begin position="401"/>
        <end position="418"/>
    </location>
</feature>
<organism evidence="3 4">
    <name type="scientific">Austropuccinia psidii MF-1</name>
    <dbReference type="NCBI Taxonomy" id="1389203"/>
    <lineage>
        <taxon>Eukaryota</taxon>
        <taxon>Fungi</taxon>
        <taxon>Dikarya</taxon>
        <taxon>Basidiomycota</taxon>
        <taxon>Pucciniomycotina</taxon>
        <taxon>Pucciniomycetes</taxon>
        <taxon>Pucciniales</taxon>
        <taxon>Sphaerophragmiaceae</taxon>
        <taxon>Austropuccinia</taxon>
    </lineage>
</organism>
<evidence type="ECO:0000313" key="3">
    <source>
        <dbReference type="EMBL" id="MBW0470417.1"/>
    </source>
</evidence>
<keyword evidence="2" id="KW-0732">Signal</keyword>
<feature type="compositionally biased region" description="Polar residues" evidence="1">
    <location>
        <begin position="631"/>
        <end position="652"/>
    </location>
</feature>
<feature type="chain" id="PRO_5040225031" evidence="2">
    <location>
        <begin position="18"/>
        <end position="1175"/>
    </location>
</feature>
<feature type="region of interest" description="Disordered" evidence="1">
    <location>
        <begin position="628"/>
        <end position="718"/>
    </location>
</feature>
<comment type="caution">
    <text evidence="3">The sequence shown here is derived from an EMBL/GenBank/DDBJ whole genome shotgun (WGS) entry which is preliminary data.</text>
</comment>
<evidence type="ECO:0000256" key="1">
    <source>
        <dbReference type="SAM" id="MobiDB-lite"/>
    </source>
</evidence>
<dbReference type="Proteomes" id="UP000765509">
    <property type="component" value="Unassembled WGS sequence"/>
</dbReference>
<dbReference type="OrthoDB" id="2501064at2759"/>
<evidence type="ECO:0000313" key="4">
    <source>
        <dbReference type="Proteomes" id="UP000765509"/>
    </source>
</evidence>
<sequence length="1175" mass="131348">MGLRFVVVVADWILASARSSIAFERPTLEPPQLRACESLSRPLVAFKSRSATSSASNQNNFIGRLGRLRNVSQVSSLKASHASRTQSRAIGRRPFALGRIPFCLRRLAAIFLCFIVLVKTSLTVARNFGVDRYNLAIASVPESKGLLNLESAGSAASAIDKQTQGLTKASSSTHNQLLPTEEVVDGGTSCQTLPAPISLAAITNYRPYYPQAKAAFNPEDPSQKPSTSFFSHNVLDHQPPHAREPVFVRLITYTQSCPISMLEKPVEPPLQYAWHHDGLLVPDLPPRDWNPTISPHPYPSLQEFKSPSLPIEPRTKNRENQSLTAEGGLLEHNSSNQQTSFKPNNVPSQDSSPPLRETEPNKTPEISPVGPSDTTSHTPRSGKGGKQIEQDAAQSTSQLQKSDDSKHERASFETKDSQKPTFATILKSNKASEPKGKHTPGTKTISTETPIQKAKGQEKVDMGKPAPLPSMTPKKQKAQAASLTDTPSPNQKNPLKHSLGFNPQPSSKTGQKVDLLTPKDLSFFGVRPTRNSFHKNTEENEDTWTEVSHGKKKTRVGSSGKSVSKGTTTSVPFEMTEALFSKSKELELPKIPATKILNDESESGVHENEATLKIAETNETNYKSVIDVIQGTENSQPSISKNFSQERVPNRSNGKKEAKKQRKILSKTSKKPSNQDEGFSIGEDLGKKDAKVLPASKSHDKINQHLPHNSDLESNPKIESPKAAAGINFNEGEKPPVKLSLEGPDKSEDKLISEGSALLLSNLESTQLREAVERVFSPWRYAPPDEKVHGVVEQEYKNIQKDITEEHLPKVKFKNSLQDYIKVSDQREYLLLEPMTKELYKIFRKKWVLDSKEVVATLQAIFRDLEDIPERRRRLDKLLEHILQNNISENWERIKTAFLQEKLLGKTEADELEKYFQLSTPFPDLLEASKSFNLEAVNEAIARLDKKAAICLGSLMSYRESEMRLGTLVFTITQKNLIGKWKPTDFFQSIRQKELNCFEILSFGQAVNLGSKKFSLTSTTPSEILNRFLSIQGVILARQKELVSWYESTERAWILKRFGGQYTTRLKNLCFNYRRHYDGDTEELIIKPEGGSNLDSDRSLIIHKADVLLFLDNGITSRMISKIYMLTEEKSITTKEGLEELLQELNLPLVDEQKITIINWFVSPQATLLRGPRKS</sequence>
<feature type="compositionally biased region" description="Basic and acidic residues" evidence="1">
    <location>
        <begin position="684"/>
        <end position="718"/>
    </location>
</feature>
<feature type="compositionally biased region" description="Polar residues" evidence="1">
    <location>
        <begin position="333"/>
        <end position="352"/>
    </location>
</feature>
<protein>
    <submittedName>
        <fullName evidence="3">Uncharacterized protein</fullName>
    </submittedName>
</protein>
<reference evidence="3" key="1">
    <citation type="submission" date="2021-03" db="EMBL/GenBank/DDBJ databases">
        <title>Draft genome sequence of rust myrtle Austropuccinia psidii MF-1, a brazilian biotype.</title>
        <authorList>
            <person name="Quecine M.C."/>
            <person name="Pachon D.M.R."/>
            <person name="Bonatelli M.L."/>
            <person name="Correr F.H."/>
            <person name="Franceschini L.M."/>
            <person name="Leite T.F."/>
            <person name="Margarido G.R.A."/>
            <person name="Almeida C.A."/>
            <person name="Ferrarezi J.A."/>
            <person name="Labate C.A."/>
        </authorList>
    </citation>
    <scope>NUCLEOTIDE SEQUENCE</scope>
    <source>
        <strain evidence="3">MF-1</strain>
    </source>
</reference>
<feature type="compositionally biased region" description="Low complexity" evidence="1">
    <location>
        <begin position="556"/>
        <end position="568"/>
    </location>
</feature>
<feature type="compositionally biased region" description="Polar residues" evidence="1">
    <location>
        <begin position="479"/>
        <end position="493"/>
    </location>
</feature>
<feature type="compositionally biased region" description="Polar residues" evidence="1">
    <location>
        <begin position="441"/>
        <end position="450"/>
    </location>
</feature>
<proteinExistence type="predicted"/>
<gene>
    <name evidence="3" type="ORF">O181_010132</name>
</gene>
<accession>A0A9Q3BT48</accession>
<feature type="region of interest" description="Disordered" evidence="1">
    <location>
        <begin position="333"/>
        <end position="568"/>
    </location>
</feature>
<keyword evidence="4" id="KW-1185">Reference proteome</keyword>
<dbReference type="AlphaFoldDB" id="A0A9Q3BT48"/>
<feature type="compositionally biased region" description="Basic residues" evidence="1">
    <location>
        <begin position="657"/>
        <end position="670"/>
    </location>
</feature>
<evidence type="ECO:0000256" key="2">
    <source>
        <dbReference type="SAM" id="SignalP"/>
    </source>
</evidence>
<feature type="signal peptide" evidence="2">
    <location>
        <begin position="1"/>
        <end position="17"/>
    </location>
</feature>
<feature type="region of interest" description="Disordered" evidence="1">
    <location>
        <begin position="291"/>
        <end position="320"/>
    </location>
</feature>
<dbReference type="EMBL" id="AVOT02002454">
    <property type="protein sequence ID" value="MBW0470417.1"/>
    <property type="molecule type" value="Genomic_DNA"/>
</dbReference>